<sequence>MRPLTALTTTEVKTNTDDIYLIYLDFWSNDGYIAGLKLFENVHLVDQISSIHLPANLVELEDFRSTIKYLYRWRQHILYQSQKLALGVFKEKRKYEAVEISRPSTPNSTQHSIN</sequence>
<accession>A0A162RKP3</accession>
<evidence type="ECO:0000313" key="2">
    <source>
        <dbReference type="Proteomes" id="UP000077051"/>
    </source>
</evidence>
<dbReference type="OrthoDB" id="2276066at2759"/>
<dbReference type="VEuPathDB" id="FungiDB:MUCCIDRAFT_160471"/>
<gene>
    <name evidence="1" type="ORF">MUCCIDRAFT_160471</name>
</gene>
<dbReference type="Proteomes" id="UP000077051">
    <property type="component" value="Unassembled WGS sequence"/>
</dbReference>
<dbReference type="EMBL" id="AMYB01000002">
    <property type="protein sequence ID" value="OAD06849.1"/>
    <property type="molecule type" value="Genomic_DNA"/>
</dbReference>
<evidence type="ECO:0000313" key="1">
    <source>
        <dbReference type="EMBL" id="OAD06849.1"/>
    </source>
</evidence>
<proteinExistence type="predicted"/>
<name>A0A162RKP3_MUCCL</name>
<protein>
    <submittedName>
        <fullName evidence="1">Uncharacterized protein</fullName>
    </submittedName>
</protein>
<dbReference type="AlphaFoldDB" id="A0A162RKP3"/>
<comment type="caution">
    <text evidence="1">The sequence shown here is derived from an EMBL/GenBank/DDBJ whole genome shotgun (WGS) entry which is preliminary data.</text>
</comment>
<organism evidence="1 2">
    <name type="scientific">Mucor lusitanicus CBS 277.49</name>
    <dbReference type="NCBI Taxonomy" id="747725"/>
    <lineage>
        <taxon>Eukaryota</taxon>
        <taxon>Fungi</taxon>
        <taxon>Fungi incertae sedis</taxon>
        <taxon>Mucoromycota</taxon>
        <taxon>Mucoromycotina</taxon>
        <taxon>Mucoromycetes</taxon>
        <taxon>Mucorales</taxon>
        <taxon>Mucorineae</taxon>
        <taxon>Mucoraceae</taxon>
        <taxon>Mucor</taxon>
    </lineage>
</organism>
<reference evidence="1 2" key="1">
    <citation type="submission" date="2015-06" db="EMBL/GenBank/DDBJ databases">
        <title>Expansion of signal transduction pathways in fungi by whole-genome duplication.</title>
        <authorList>
            <consortium name="DOE Joint Genome Institute"/>
            <person name="Corrochano L.M."/>
            <person name="Kuo A."/>
            <person name="Marcet-Houben M."/>
            <person name="Polaino S."/>
            <person name="Salamov A."/>
            <person name="Villalobos J.M."/>
            <person name="Alvarez M.I."/>
            <person name="Avalos J."/>
            <person name="Benito E.P."/>
            <person name="Benoit I."/>
            <person name="Burger G."/>
            <person name="Camino L.P."/>
            <person name="Canovas D."/>
            <person name="Cerda-Olmedo E."/>
            <person name="Cheng J.-F."/>
            <person name="Dominguez A."/>
            <person name="Elias M."/>
            <person name="Eslava A.P."/>
            <person name="Glaser F."/>
            <person name="Grimwood J."/>
            <person name="Gutierrez G."/>
            <person name="Heitman J."/>
            <person name="Henrissat B."/>
            <person name="Iturriaga E.A."/>
            <person name="Lang B.F."/>
            <person name="Lavin J.L."/>
            <person name="Lee S."/>
            <person name="Li W."/>
            <person name="Lindquist E."/>
            <person name="Lopez-Garcia S."/>
            <person name="Luque E.M."/>
            <person name="Marcos A.T."/>
            <person name="Martin J."/>
            <person name="Mccluskey K."/>
            <person name="Medina H.R."/>
            <person name="Miralles-Duran A."/>
            <person name="Miyazaki A."/>
            <person name="Munoz-Torres E."/>
            <person name="Oguiza J.A."/>
            <person name="Ohm R."/>
            <person name="Olmedo M."/>
            <person name="Orejas M."/>
            <person name="Ortiz-Castellanos L."/>
            <person name="Pisabarro A.G."/>
            <person name="Rodriguez-Romero J."/>
            <person name="Ruiz-Herrera J."/>
            <person name="Ruiz-Vazquez R."/>
            <person name="Sanz C."/>
            <person name="Schackwitz W."/>
            <person name="Schmutz J."/>
            <person name="Shahriari M."/>
            <person name="Shelest E."/>
            <person name="Silva-Franco F."/>
            <person name="Soanes D."/>
            <person name="Syed K."/>
            <person name="Tagua V.G."/>
            <person name="Talbot N.J."/>
            <person name="Thon M."/>
            <person name="De Vries R.P."/>
            <person name="Wiebenga A."/>
            <person name="Yadav J.S."/>
            <person name="Braun E.L."/>
            <person name="Baker S."/>
            <person name="Garre V."/>
            <person name="Horwitz B."/>
            <person name="Torres-Martinez S."/>
            <person name="Idnurm A."/>
            <person name="Herrera-Estrella A."/>
            <person name="Gabaldon T."/>
            <person name="Grigoriev I.V."/>
        </authorList>
    </citation>
    <scope>NUCLEOTIDE SEQUENCE [LARGE SCALE GENOMIC DNA]</scope>
    <source>
        <strain evidence="1 2">CBS 277.49</strain>
    </source>
</reference>
<keyword evidence="2" id="KW-1185">Reference proteome</keyword>